<reference evidence="2 3" key="2">
    <citation type="submission" date="2018-11" db="EMBL/GenBank/DDBJ databases">
        <authorList>
            <consortium name="Pathogen Informatics"/>
        </authorList>
    </citation>
    <scope>NUCLEOTIDE SEQUENCE [LARGE SCALE GENOMIC DNA]</scope>
</reference>
<accession>A0A0N4TGR5</accession>
<gene>
    <name evidence="2" type="ORF">BPAG_LOCUS7365</name>
</gene>
<name>A0A0N4TGR5_BRUPA</name>
<protein>
    <submittedName>
        <fullName evidence="4">Secreted protein</fullName>
    </submittedName>
</protein>
<evidence type="ECO:0000256" key="1">
    <source>
        <dbReference type="SAM" id="SignalP"/>
    </source>
</evidence>
<evidence type="ECO:0000313" key="4">
    <source>
        <dbReference type="WBParaSite" id="BPAG_0000740301-mRNA-1"/>
    </source>
</evidence>
<organism evidence="4">
    <name type="scientific">Brugia pahangi</name>
    <name type="common">Filarial nematode worm</name>
    <dbReference type="NCBI Taxonomy" id="6280"/>
    <lineage>
        <taxon>Eukaryota</taxon>
        <taxon>Metazoa</taxon>
        <taxon>Ecdysozoa</taxon>
        <taxon>Nematoda</taxon>
        <taxon>Chromadorea</taxon>
        <taxon>Rhabditida</taxon>
        <taxon>Spirurina</taxon>
        <taxon>Spiruromorpha</taxon>
        <taxon>Filarioidea</taxon>
        <taxon>Onchocercidae</taxon>
        <taxon>Brugia</taxon>
    </lineage>
</organism>
<sequence length="66" mass="7133">MFLFLAVMALLDPASISLGEEEEEGEEEEQILNASCIPTVGANVIIDDSTGQSTSIKNNQITRVLH</sequence>
<keyword evidence="1" id="KW-0732">Signal</keyword>
<evidence type="ECO:0000313" key="2">
    <source>
        <dbReference type="EMBL" id="VDN88551.1"/>
    </source>
</evidence>
<dbReference type="AlphaFoldDB" id="A0A0N4TGR5"/>
<dbReference type="EMBL" id="UZAD01008232">
    <property type="protein sequence ID" value="VDN88551.1"/>
    <property type="molecule type" value="Genomic_DNA"/>
</dbReference>
<feature type="chain" id="PRO_5043121932" evidence="1">
    <location>
        <begin position="20"/>
        <end position="66"/>
    </location>
</feature>
<reference evidence="4" key="1">
    <citation type="submission" date="2017-02" db="UniProtKB">
        <authorList>
            <consortium name="WormBaseParasite"/>
        </authorList>
    </citation>
    <scope>IDENTIFICATION</scope>
</reference>
<keyword evidence="3" id="KW-1185">Reference proteome</keyword>
<evidence type="ECO:0000313" key="3">
    <source>
        <dbReference type="Proteomes" id="UP000278627"/>
    </source>
</evidence>
<proteinExistence type="predicted"/>
<feature type="signal peptide" evidence="1">
    <location>
        <begin position="1"/>
        <end position="19"/>
    </location>
</feature>
<dbReference type="Proteomes" id="UP000278627">
    <property type="component" value="Unassembled WGS sequence"/>
</dbReference>
<dbReference type="WBParaSite" id="BPAG_0000740301-mRNA-1">
    <property type="protein sequence ID" value="BPAG_0000740301-mRNA-1"/>
    <property type="gene ID" value="BPAG_0000740301"/>
</dbReference>